<dbReference type="InterPro" id="IPR036770">
    <property type="entry name" value="Ankyrin_rpt-contain_sf"/>
</dbReference>
<evidence type="ECO:0000256" key="5">
    <source>
        <dbReference type="ARBA" id="ARBA00022801"/>
    </source>
</evidence>
<reference evidence="12" key="1">
    <citation type="submission" date="2021-02" db="EMBL/GenBank/DDBJ databases">
        <authorList>
            <person name="Nowell W R."/>
        </authorList>
    </citation>
    <scope>NUCLEOTIDE SEQUENCE</scope>
</reference>
<dbReference type="Pfam" id="PF12796">
    <property type="entry name" value="Ank_2"/>
    <property type="match status" value="1"/>
</dbReference>
<protein>
    <recommendedName>
        <fullName evidence="9">Cytosolic endo-beta-N-acetylglucosaminidase</fullName>
        <ecNumber evidence="3">3.2.1.96</ecNumber>
    </recommendedName>
</protein>
<accession>A0A813PC52</accession>
<evidence type="ECO:0000256" key="4">
    <source>
        <dbReference type="ARBA" id="ARBA00022490"/>
    </source>
</evidence>
<dbReference type="EC" id="3.2.1.96" evidence="3"/>
<dbReference type="InterPro" id="IPR002110">
    <property type="entry name" value="Ankyrin_rpt"/>
</dbReference>
<dbReference type="AlphaFoldDB" id="A0A813PC52"/>
<evidence type="ECO:0000256" key="7">
    <source>
        <dbReference type="ARBA" id="ARBA00034414"/>
    </source>
</evidence>
<gene>
    <name evidence="12" type="ORF">GPM918_LOCUS679</name>
    <name evidence="13" type="ORF">SRO942_LOCUS680</name>
</gene>
<comment type="catalytic activity">
    <reaction evidence="7">
        <text>an N(4)-(oligosaccharide-(1-&gt;3)-[oligosaccharide-(1-&gt;6)]-beta-D-Man-(1-&gt;4)-beta-D-GlcNAc-(1-&gt;4)-alpha-D-GlcNAc)-L-asparaginyl-[protein] + H2O = an oligosaccharide-(1-&gt;3)-[oligosaccharide-(1-&gt;6)]-beta-D-Man-(1-&gt;4)-D-GlcNAc + N(4)-(N-acetyl-beta-D-glucosaminyl)-L-asparaginyl-[protein]</text>
        <dbReference type="Rhea" id="RHEA:73067"/>
        <dbReference type="Rhea" id="RHEA-COMP:12603"/>
        <dbReference type="Rhea" id="RHEA-COMP:18176"/>
        <dbReference type="ChEBI" id="CHEBI:15377"/>
        <dbReference type="ChEBI" id="CHEBI:132248"/>
        <dbReference type="ChEBI" id="CHEBI:192714"/>
        <dbReference type="ChEBI" id="CHEBI:192715"/>
        <dbReference type="EC" id="3.2.1.96"/>
    </reaction>
</comment>
<dbReference type="EMBL" id="CAJNOQ010000056">
    <property type="protein sequence ID" value="CAF0748378.1"/>
    <property type="molecule type" value="Genomic_DNA"/>
</dbReference>
<dbReference type="PROSITE" id="PS50088">
    <property type="entry name" value="ANK_REPEAT"/>
    <property type="match status" value="2"/>
</dbReference>
<dbReference type="PANTHER" id="PTHR13246:SF1">
    <property type="entry name" value="CYTOSOLIC ENDO-BETA-N-ACETYLGLUCOSAMINIDASE"/>
    <property type="match status" value="1"/>
</dbReference>
<dbReference type="InterPro" id="IPR032979">
    <property type="entry name" value="ENGase"/>
</dbReference>
<evidence type="ECO:0000256" key="8">
    <source>
        <dbReference type="ARBA" id="ARBA00054935"/>
    </source>
</evidence>
<dbReference type="OrthoDB" id="284473at2759"/>
<comment type="similarity">
    <text evidence="2">Belongs to the glycosyl hydrolase 85 family.</text>
</comment>
<feature type="repeat" description="ANK" evidence="10">
    <location>
        <begin position="583"/>
        <end position="619"/>
    </location>
</feature>
<keyword evidence="5" id="KW-0378">Hydrolase</keyword>
<organism evidence="12 14">
    <name type="scientific">Didymodactylos carnosus</name>
    <dbReference type="NCBI Taxonomy" id="1234261"/>
    <lineage>
        <taxon>Eukaryota</taxon>
        <taxon>Metazoa</taxon>
        <taxon>Spiralia</taxon>
        <taxon>Gnathifera</taxon>
        <taxon>Rotifera</taxon>
        <taxon>Eurotatoria</taxon>
        <taxon>Bdelloidea</taxon>
        <taxon>Philodinida</taxon>
        <taxon>Philodinidae</taxon>
        <taxon>Didymodactylos</taxon>
    </lineage>
</organism>
<evidence type="ECO:0000313" key="14">
    <source>
        <dbReference type="Proteomes" id="UP000663829"/>
    </source>
</evidence>
<feature type="domain" description="Cytosolic endo-beta-N-acetylglucosaminidase TIM barrel" evidence="11">
    <location>
        <begin position="57"/>
        <end position="333"/>
    </location>
</feature>
<dbReference type="FunFam" id="3.20.20.80:FF:000043">
    <property type="entry name" value="cytosolic endo-beta-N-acetylglucosaminidase"/>
    <property type="match status" value="1"/>
</dbReference>
<evidence type="ECO:0000256" key="3">
    <source>
        <dbReference type="ARBA" id="ARBA00012566"/>
    </source>
</evidence>
<proteinExistence type="inferred from homology"/>
<evidence type="ECO:0000256" key="1">
    <source>
        <dbReference type="ARBA" id="ARBA00004514"/>
    </source>
</evidence>
<feature type="repeat" description="ANK" evidence="10">
    <location>
        <begin position="550"/>
        <end position="582"/>
    </location>
</feature>
<dbReference type="GO" id="GO:0005829">
    <property type="term" value="C:cytosol"/>
    <property type="evidence" value="ECO:0007669"/>
    <property type="project" value="UniProtKB-SubCell"/>
</dbReference>
<comment type="function">
    <text evidence="8">Endoglycosidase that releases N-glycans from glycoproteins by cleaving the beta-1,4-glycosidic bond in the N,N'-diacetylchitobiose core. Involved in the processing of free oligosaccharides in the cytosol.</text>
</comment>
<evidence type="ECO:0000259" key="11">
    <source>
        <dbReference type="Pfam" id="PF03644"/>
    </source>
</evidence>
<keyword evidence="4" id="KW-0963">Cytoplasm</keyword>
<keyword evidence="6" id="KW-0326">Glycosidase</keyword>
<evidence type="ECO:0000256" key="2">
    <source>
        <dbReference type="ARBA" id="ARBA00007849"/>
    </source>
</evidence>
<evidence type="ECO:0000313" key="12">
    <source>
        <dbReference type="EMBL" id="CAF0748378.1"/>
    </source>
</evidence>
<dbReference type="GO" id="GO:0033925">
    <property type="term" value="F:mannosyl-glycoprotein endo-beta-N-acetylglucosaminidase activity"/>
    <property type="evidence" value="ECO:0007669"/>
    <property type="project" value="UniProtKB-EC"/>
</dbReference>
<dbReference type="Pfam" id="PF13637">
    <property type="entry name" value="Ank_4"/>
    <property type="match status" value="1"/>
</dbReference>
<keyword evidence="10" id="KW-0040">ANK repeat</keyword>
<evidence type="ECO:0000256" key="10">
    <source>
        <dbReference type="PROSITE-ProRule" id="PRU00023"/>
    </source>
</evidence>
<dbReference type="Pfam" id="PF03644">
    <property type="entry name" value="Glyco_hydro_85"/>
    <property type="match status" value="1"/>
</dbReference>
<dbReference type="InterPro" id="IPR005201">
    <property type="entry name" value="TIM_ENGase"/>
</dbReference>
<dbReference type="PANTHER" id="PTHR13246">
    <property type="entry name" value="ENDO BETA N-ACETYLGLUCOSAMINIDASE"/>
    <property type="match status" value="1"/>
</dbReference>
<evidence type="ECO:0000256" key="6">
    <source>
        <dbReference type="ARBA" id="ARBA00023295"/>
    </source>
</evidence>
<dbReference type="EMBL" id="CAJOBC010000056">
    <property type="protein sequence ID" value="CAF3527524.1"/>
    <property type="molecule type" value="Genomic_DNA"/>
</dbReference>
<dbReference type="PRINTS" id="PR01415">
    <property type="entry name" value="ANKYRIN"/>
</dbReference>
<dbReference type="PROSITE" id="PS50297">
    <property type="entry name" value="ANK_REP_REGION"/>
    <property type="match status" value="2"/>
</dbReference>
<evidence type="ECO:0000313" key="13">
    <source>
        <dbReference type="EMBL" id="CAF3527524.1"/>
    </source>
</evidence>
<sequence>MASLNECIVCSPIKQWTDILQWSSLNLMKPICCKLFKRLNSCSKRKVLFCHDMKGGYLEDKYRQGCYSSDAYRFYFWSIIDIFCYFSHELVTIPPVVWIDCAHQNGVKVLGTFITEWDQGMLICQELLASDEIINQITTQLAEIMFFYNFDGWLLNIENKIPSGDINRLLSFVEKLKQACARKDANSIVLWYDSVTTDGDLKWQNELNALNRPFFDVCDGIFLNYTWTEDNLKRSKVEANERYLDVFVGVDVWGRGCLGNGGFNTCEAMSVVQNTELSTALFAPGWVYEHLGGENFKENETKFWNLLKPYVNEYSLQIQSFSTTFSDGSGLQFFIHGQKFSTNIWHHLGLQQYMPYINSQISISHDDAYFAGSCLLFKETGCFNLFKCVLPIESEMEVVYIRPIVKESSLSIYSHTPTQLIHSIERLELNSSTIAHTVRFNTSQSLCIHNTDERRIIYVFHRDEFEQYTFIGATYQPSFMNVSDLEICNLAYEKQFDVLKLKIEEDPNCIKKKDRDRRTILHWACSSGATDIVEFLLTKYRLPVDDADETGWTPLMIAVSTGRLDIVRMLLEKNVDVDQQNVAGARPLHYACSKNYYDARNNIAKLLLEHGADVNGTDKYQQTPLDRACSKRNFKIVELLLKDPKCDLSLHKECENENHTHIK</sequence>
<dbReference type="Gene3D" id="2.60.120.260">
    <property type="entry name" value="Galactose-binding domain-like"/>
    <property type="match status" value="1"/>
</dbReference>
<dbReference type="Gene3D" id="3.20.20.80">
    <property type="entry name" value="Glycosidases"/>
    <property type="match status" value="1"/>
</dbReference>
<dbReference type="CDD" id="cd06547">
    <property type="entry name" value="GH85_ENGase"/>
    <property type="match status" value="1"/>
</dbReference>
<dbReference type="Proteomes" id="UP000681722">
    <property type="component" value="Unassembled WGS sequence"/>
</dbReference>
<dbReference type="SUPFAM" id="SSF48403">
    <property type="entry name" value="Ankyrin repeat"/>
    <property type="match status" value="1"/>
</dbReference>
<comment type="caution">
    <text evidence="12">The sequence shown here is derived from an EMBL/GenBank/DDBJ whole genome shotgun (WGS) entry which is preliminary data.</text>
</comment>
<dbReference type="Proteomes" id="UP000663829">
    <property type="component" value="Unassembled WGS sequence"/>
</dbReference>
<dbReference type="SMART" id="SM00248">
    <property type="entry name" value="ANK"/>
    <property type="match status" value="4"/>
</dbReference>
<name>A0A813PC52_9BILA</name>
<evidence type="ECO:0000256" key="9">
    <source>
        <dbReference type="ARBA" id="ARBA00072457"/>
    </source>
</evidence>
<keyword evidence="14" id="KW-1185">Reference proteome</keyword>
<dbReference type="Gene3D" id="1.25.40.20">
    <property type="entry name" value="Ankyrin repeat-containing domain"/>
    <property type="match status" value="1"/>
</dbReference>
<comment type="subcellular location">
    <subcellularLocation>
        <location evidence="1">Cytoplasm</location>
        <location evidence="1">Cytosol</location>
    </subcellularLocation>
</comment>